<evidence type="ECO:0000256" key="3">
    <source>
        <dbReference type="ARBA" id="ARBA00022452"/>
    </source>
</evidence>
<evidence type="ECO:0000256" key="12">
    <source>
        <dbReference type="SAM" id="SignalP"/>
    </source>
</evidence>
<dbReference type="InterPro" id="IPR036942">
    <property type="entry name" value="Beta-barrel_TonB_sf"/>
</dbReference>
<keyword evidence="8" id="KW-0675">Receptor</keyword>
<dbReference type="Gene3D" id="2.40.170.20">
    <property type="entry name" value="TonB-dependent receptor, beta-barrel domain"/>
    <property type="match status" value="1"/>
</dbReference>
<evidence type="ECO:0000313" key="15">
    <source>
        <dbReference type="EMBL" id="MBB3764886.1"/>
    </source>
</evidence>
<dbReference type="InterPro" id="IPR037066">
    <property type="entry name" value="Plug_dom_sf"/>
</dbReference>
<dbReference type="EMBL" id="JACICF010000002">
    <property type="protein sequence ID" value="MBB3764886.1"/>
    <property type="molecule type" value="Genomic_DNA"/>
</dbReference>
<dbReference type="RefSeq" id="WP_183934245.1">
    <property type="nucleotide sequence ID" value="NZ_JACICF010000002.1"/>
</dbReference>
<feature type="region of interest" description="Disordered" evidence="11">
    <location>
        <begin position="602"/>
        <end position="626"/>
    </location>
</feature>
<keyword evidence="9" id="KW-0998">Cell outer membrane</keyword>
<dbReference type="InterPro" id="IPR012910">
    <property type="entry name" value="Plug_dom"/>
</dbReference>
<keyword evidence="16" id="KW-1185">Reference proteome</keyword>
<accession>A0A839Z0U8</accession>
<feature type="domain" description="TonB-dependent receptor plug" evidence="14">
    <location>
        <begin position="59"/>
        <end position="136"/>
    </location>
</feature>
<evidence type="ECO:0000259" key="14">
    <source>
        <dbReference type="Pfam" id="PF07715"/>
    </source>
</evidence>
<feature type="compositionally biased region" description="Polar residues" evidence="11">
    <location>
        <begin position="602"/>
        <end position="611"/>
    </location>
</feature>
<dbReference type="PANTHER" id="PTHR30069">
    <property type="entry name" value="TONB-DEPENDENT OUTER MEMBRANE RECEPTOR"/>
    <property type="match status" value="1"/>
</dbReference>
<dbReference type="Proteomes" id="UP000578569">
    <property type="component" value="Unassembled WGS sequence"/>
</dbReference>
<evidence type="ECO:0008006" key="17">
    <source>
        <dbReference type="Google" id="ProtNLM"/>
    </source>
</evidence>
<evidence type="ECO:0000256" key="5">
    <source>
        <dbReference type="ARBA" id="ARBA00022729"/>
    </source>
</evidence>
<evidence type="ECO:0000256" key="11">
    <source>
        <dbReference type="SAM" id="MobiDB-lite"/>
    </source>
</evidence>
<dbReference type="Pfam" id="PF00593">
    <property type="entry name" value="TonB_dep_Rec_b-barrel"/>
    <property type="match status" value="1"/>
</dbReference>
<evidence type="ECO:0000256" key="6">
    <source>
        <dbReference type="ARBA" id="ARBA00023077"/>
    </source>
</evidence>
<keyword evidence="2" id="KW-0813">Transport</keyword>
<evidence type="ECO:0000313" key="16">
    <source>
        <dbReference type="Proteomes" id="UP000578569"/>
    </source>
</evidence>
<feature type="chain" id="PRO_5032407065" description="TonB-dependent receptor" evidence="12">
    <location>
        <begin position="17"/>
        <end position="804"/>
    </location>
</feature>
<sequence>MFPRTVLALLAGTALAAPLAAQQAEPSQDPTQAGDQEVIIVEAQRPRGSALGDIDPEYVLDPRDIAATGANNIEELLDALAPEIGSVRGRGGGGGRPVLLVNGKRISGFRELRNLPPEAIERMDILPEETALLYGYKADQRVVNFVLRENFHSTTLGLEGQWATDGGREGGELDLDRLMLKGGARTNISLDVEGDALLRESERGIALQPVQLADTSLDPRSSRSLLPERRMVRLDFSHARPIGNLNGSASLEVEQSENDSLLGPSFAALTLPADSPYARQPEDEDILLASGLPALGRDSRTRSANLAAVLNGPPAEWGWSTTLSAALADRRTLTDRGADVAAFQDRLDALDPAADPFASPGFNALAVEEATSLTRSLAADGVLNGTLGAATLTLRANSSWMAIESEGFRDGQPLATDLSRRRNAAAFSADAPVFDNLGLNANGEVEHVSDFGTLTSIGAGFNWKPTRKLDLIGSWTREEGAPGLGQLGDPRIASPATRFFDFVTGESLLVTAISGGNPDLLADRRNVWKLAAGWRLPTRTDLNLRTEYVRERIDDPAASFPAASAAIEAAFPDRFVRDGDGTLLLVDLTPVNFDDQRRDTLRTSLNWSKSSGGPRGPRRGPPGRGRGGRIYAALFHTLTLTDDVRIAPGLPRLDYLGGEAKGGTGGQPRHEIEARAGIFKNGFGLRLSGAWRSATRVDSGDSSLRFDDFATIDLRAFVNFSDRQGLIEKAPWLRGTSLRLSVDNLFNARPDVRDAQGLVPTRYQPALIEPLGRTVGIAIRKIFVPSRYTRPSGPPQRGRGQRGD</sequence>
<dbReference type="InterPro" id="IPR000531">
    <property type="entry name" value="Beta-barrel_TonB"/>
</dbReference>
<dbReference type="PANTHER" id="PTHR30069:SF29">
    <property type="entry name" value="HEMOGLOBIN AND HEMOGLOBIN-HAPTOGLOBIN-BINDING PROTEIN 1-RELATED"/>
    <property type="match status" value="1"/>
</dbReference>
<evidence type="ECO:0000256" key="1">
    <source>
        <dbReference type="ARBA" id="ARBA00004571"/>
    </source>
</evidence>
<evidence type="ECO:0000256" key="10">
    <source>
        <dbReference type="RuleBase" id="RU003357"/>
    </source>
</evidence>
<evidence type="ECO:0000256" key="2">
    <source>
        <dbReference type="ARBA" id="ARBA00022448"/>
    </source>
</evidence>
<evidence type="ECO:0000256" key="4">
    <source>
        <dbReference type="ARBA" id="ARBA00022692"/>
    </source>
</evidence>
<keyword evidence="4" id="KW-0812">Transmembrane</keyword>
<proteinExistence type="inferred from homology"/>
<comment type="similarity">
    <text evidence="10">Belongs to the TonB-dependent receptor family.</text>
</comment>
<dbReference type="AlphaFoldDB" id="A0A839Z0U8"/>
<dbReference type="SUPFAM" id="SSF56935">
    <property type="entry name" value="Porins"/>
    <property type="match status" value="1"/>
</dbReference>
<keyword evidence="6 10" id="KW-0798">TonB box</keyword>
<evidence type="ECO:0000259" key="13">
    <source>
        <dbReference type="Pfam" id="PF00593"/>
    </source>
</evidence>
<comment type="subcellular location">
    <subcellularLocation>
        <location evidence="1">Cell outer membrane</location>
        <topology evidence="1">Multi-pass membrane protein</topology>
    </subcellularLocation>
</comment>
<keyword evidence="7 10" id="KW-0472">Membrane</keyword>
<dbReference type="Gene3D" id="2.170.130.10">
    <property type="entry name" value="TonB-dependent receptor, plug domain"/>
    <property type="match status" value="1"/>
</dbReference>
<feature type="signal peptide" evidence="12">
    <location>
        <begin position="1"/>
        <end position="16"/>
    </location>
</feature>
<dbReference type="GO" id="GO:0044718">
    <property type="term" value="P:siderophore transmembrane transport"/>
    <property type="evidence" value="ECO:0007669"/>
    <property type="project" value="TreeGrafter"/>
</dbReference>
<keyword evidence="3" id="KW-1134">Transmembrane beta strand</keyword>
<comment type="caution">
    <text evidence="15">The sequence shown here is derived from an EMBL/GenBank/DDBJ whole genome shotgun (WGS) entry which is preliminary data.</text>
</comment>
<dbReference type="Pfam" id="PF07715">
    <property type="entry name" value="Plug"/>
    <property type="match status" value="1"/>
</dbReference>
<evidence type="ECO:0000256" key="9">
    <source>
        <dbReference type="ARBA" id="ARBA00023237"/>
    </source>
</evidence>
<reference evidence="15 16" key="1">
    <citation type="submission" date="2020-08" db="EMBL/GenBank/DDBJ databases">
        <title>Genomic Encyclopedia of Type Strains, Phase IV (KMG-IV): sequencing the most valuable type-strain genomes for metagenomic binning, comparative biology and taxonomic classification.</title>
        <authorList>
            <person name="Goeker M."/>
        </authorList>
    </citation>
    <scope>NUCLEOTIDE SEQUENCE [LARGE SCALE GENOMIC DNA]</scope>
    <source>
        <strain evidence="15 16">DSM 24194</strain>
    </source>
</reference>
<name>A0A839Z0U8_9SPHN</name>
<feature type="domain" description="TonB-dependent receptor-like beta-barrel" evidence="13">
    <location>
        <begin position="258"/>
        <end position="745"/>
    </location>
</feature>
<dbReference type="GO" id="GO:0015344">
    <property type="term" value="F:siderophore uptake transmembrane transporter activity"/>
    <property type="evidence" value="ECO:0007669"/>
    <property type="project" value="TreeGrafter"/>
</dbReference>
<dbReference type="InterPro" id="IPR039426">
    <property type="entry name" value="TonB-dep_rcpt-like"/>
</dbReference>
<evidence type="ECO:0000256" key="7">
    <source>
        <dbReference type="ARBA" id="ARBA00023136"/>
    </source>
</evidence>
<gene>
    <name evidence="15" type="ORF">FHS50_001948</name>
</gene>
<organism evidence="15 16">
    <name type="scientific">Sphingomicrobium lutaoense</name>
    <dbReference type="NCBI Taxonomy" id="515949"/>
    <lineage>
        <taxon>Bacteria</taxon>
        <taxon>Pseudomonadati</taxon>
        <taxon>Pseudomonadota</taxon>
        <taxon>Alphaproteobacteria</taxon>
        <taxon>Sphingomonadales</taxon>
        <taxon>Sphingomonadaceae</taxon>
        <taxon>Sphingomicrobium</taxon>
    </lineage>
</organism>
<dbReference type="GO" id="GO:0009279">
    <property type="term" value="C:cell outer membrane"/>
    <property type="evidence" value="ECO:0007669"/>
    <property type="project" value="UniProtKB-SubCell"/>
</dbReference>
<keyword evidence="5 12" id="KW-0732">Signal</keyword>
<evidence type="ECO:0000256" key="8">
    <source>
        <dbReference type="ARBA" id="ARBA00023170"/>
    </source>
</evidence>
<protein>
    <recommendedName>
        <fullName evidence="17">TonB-dependent receptor</fullName>
    </recommendedName>
</protein>